<dbReference type="PROSITE" id="PS00732">
    <property type="entry name" value="RIBOSOMAL_S16"/>
    <property type="match status" value="1"/>
</dbReference>
<dbReference type="InterPro" id="IPR020592">
    <property type="entry name" value="Ribosomal_bS16_CS"/>
</dbReference>
<dbReference type="PANTHER" id="PTHR12919:SF39">
    <property type="entry name" value="SMALL RIBOSOMAL SUBUNIT PROTEIN BS16M_BS16C"/>
    <property type="match status" value="1"/>
</dbReference>
<gene>
    <name evidence="5" type="ORF">R1flu_006563</name>
</gene>
<evidence type="ECO:0000256" key="3">
    <source>
        <dbReference type="ARBA" id="ARBA00023274"/>
    </source>
</evidence>
<dbReference type="SUPFAM" id="SSF54565">
    <property type="entry name" value="Ribosomal protein S16"/>
    <property type="match status" value="1"/>
</dbReference>
<evidence type="ECO:0000256" key="1">
    <source>
        <dbReference type="ARBA" id="ARBA00006668"/>
    </source>
</evidence>
<protein>
    <recommendedName>
        <fullName evidence="4">30S ribosomal protein S16, chloroplastic</fullName>
    </recommendedName>
</protein>
<organism evidence="5 6">
    <name type="scientific">Riccia fluitans</name>
    <dbReference type="NCBI Taxonomy" id="41844"/>
    <lineage>
        <taxon>Eukaryota</taxon>
        <taxon>Viridiplantae</taxon>
        <taxon>Streptophyta</taxon>
        <taxon>Embryophyta</taxon>
        <taxon>Marchantiophyta</taxon>
        <taxon>Marchantiopsida</taxon>
        <taxon>Marchantiidae</taxon>
        <taxon>Marchantiales</taxon>
        <taxon>Ricciaceae</taxon>
        <taxon>Riccia</taxon>
    </lineage>
</organism>
<sequence length="181" mass="20267">MYPGVITGTLCWLEAIVSTFNISLVLRGGRESGENFVHRFAHSWHRRRIEFGSPALGLSRVIYTAEKKTERKQRFKEVVAAVAEVEAPAIAPSEIIPLPKKIGKGVVRLRLARLGRKKRPFYRVVATHSSWRRDGRAIELLGHYNPLHAANELGIVVKADRIKYWLGVGAQPTDTVAGILH</sequence>
<evidence type="ECO:0000313" key="6">
    <source>
        <dbReference type="Proteomes" id="UP001605036"/>
    </source>
</evidence>
<dbReference type="EMBL" id="JBHFFA010000003">
    <property type="protein sequence ID" value="KAL2635084.1"/>
    <property type="molecule type" value="Genomic_DNA"/>
</dbReference>
<dbReference type="Pfam" id="PF00886">
    <property type="entry name" value="Ribosomal_S16"/>
    <property type="match status" value="1"/>
</dbReference>
<dbReference type="GO" id="GO:1990904">
    <property type="term" value="C:ribonucleoprotein complex"/>
    <property type="evidence" value="ECO:0007669"/>
    <property type="project" value="UniProtKB-KW"/>
</dbReference>
<dbReference type="HAMAP" id="MF_00385">
    <property type="entry name" value="Ribosomal_bS16"/>
    <property type="match status" value="1"/>
</dbReference>
<dbReference type="Gene3D" id="3.30.1320.10">
    <property type="match status" value="1"/>
</dbReference>
<name>A0ABD1YXF6_9MARC</name>
<dbReference type="GO" id="GO:0005737">
    <property type="term" value="C:cytoplasm"/>
    <property type="evidence" value="ECO:0007669"/>
    <property type="project" value="UniProtKB-ARBA"/>
</dbReference>
<dbReference type="Proteomes" id="UP001605036">
    <property type="component" value="Unassembled WGS sequence"/>
</dbReference>
<comment type="similarity">
    <text evidence="1">Belongs to the bacterial ribosomal protein bS16 family.</text>
</comment>
<reference evidence="5 6" key="1">
    <citation type="submission" date="2024-09" db="EMBL/GenBank/DDBJ databases">
        <title>Chromosome-scale assembly of Riccia fluitans.</title>
        <authorList>
            <person name="Paukszto L."/>
            <person name="Sawicki J."/>
            <person name="Karawczyk K."/>
            <person name="Piernik-Szablinska J."/>
            <person name="Szczecinska M."/>
            <person name="Mazdziarz M."/>
        </authorList>
    </citation>
    <scope>NUCLEOTIDE SEQUENCE [LARGE SCALE GENOMIC DNA]</scope>
    <source>
        <strain evidence="5">Rf_01</strain>
        <tissue evidence="5">Aerial parts of the thallus</tissue>
    </source>
</reference>
<keyword evidence="2" id="KW-0689">Ribosomal protein</keyword>
<dbReference type="InterPro" id="IPR023803">
    <property type="entry name" value="Ribosomal_bS16_dom_sf"/>
</dbReference>
<keyword evidence="3" id="KW-0687">Ribonucleoprotein</keyword>
<dbReference type="AlphaFoldDB" id="A0ABD1YXF6"/>
<dbReference type="InterPro" id="IPR000307">
    <property type="entry name" value="Ribosomal_bS16"/>
</dbReference>
<dbReference type="GO" id="GO:0005840">
    <property type="term" value="C:ribosome"/>
    <property type="evidence" value="ECO:0007669"/>
    <property type="project" value="UniProtKB-KW"/>
</dbReference>
<comment type="caution">
    <text evidence="5">The sequence shown here is derived from an EMBL/GenBank/DDBJ whole genome shotgun (WGS) entry which is preliminary data.</text>
</comment>
<evidence type="ECO:0000256" key="4">
    <source>
        <dbReference type="ARBA" id="ARBA00035371"/>
    </source>
</evidence>
<evidence type="ECO:0000313" key="5">
    <source>
        <dbReference type="EMBL" id="KAL2635084.1"/>
    </source>
</evidence>
<accession>A0ABD1YXF6</accession>
<proteinExistence type="inferred from homology"/>
<dbReference type="NCBIfam" id="TIGR00002">
    <property type="entry name" value="S16"/>
    <property type="match status" value="1"/>
</dbReference>
<dbReference type="PANTHER" id="PTHR12919">
    <property type="entry name" value="30S RIBOSOMAL PROTEIN S16"/>
    <property type="match status" value="1"/>
</dbReference>
<keyword evidence="6" id="KW-1185">Reference proteome</keyword>
<evidence type="ECO:0000256" key="2">
    <source>
        <dbReference type="ARBA" id="ARBA00022980"/>
    </source>
</evidence>